<dbReference type="Pfam" id="PF21018">
    <property type="entry name" value="BipA_C"/>
    <property type="match status" value="1"/>
</dbReference>
<dbReference type="InterPro" id="IPR000640">
    <property type="entry name" value="EFG_V-like"/>
</dbReference>
<proteinExistence type="predicted"/>
<dbReference type="Gene3D" id="3.30.70.870">
    <property type="entry name" value="Elongation Factor G (Translational Gtpase), domain 3"/>
    <property type="match status" value="1"/>
</dbReference>
<dbReference type="CDD" id="cd03710">
    <property type="entry name" value="BipA_TypA_C"/>
    <property type="match status" value="1"/>
</dbReference>
<protein>
    <recommendedName>
        <fullName evidence="5">Elongation factor EFG domain-containing protein</fullName>
    </recommendedName>
</protein>
<evidence type="ECO:0000313" key="4">
    <source>
        <dbReference type="Proteomes" id="UP000824469"/>
    </source>
</evidence>
<dbReference type="FunFam" id="3.30.70.240:FF:000002">
    <property type="entry name" value="GTP-binding protein TypA"/>
    <property type="match status" value="1"/>
</dbReference>
<dbReference type="EMBL" id="JAHRHJ020000007">
    <property type="protein sequence ID" value="KAH9309217.1"/>
    <property type="molecule type" value="Genomic_DNA"/>
</dbReference>
<sequence length="339" mass="37060">MRKQQSKVLVPSREKQFIPQARANSSPTNQKTYNRETAVINQTAGRGAAGTLCFFEACKVKKSTVVHPGSSKCTKKLSHQEKSGQLPQVVRMKSTSPFPTDTSQGVPFLELEILFIYKSECTSVKDTLNLTGAKIGERLKAEAECNLAINVVPVPGTDSFEVQGRGEMQLGILIENMRREGFELSVSPPKVMYKTENGERLEPLEEVTIEVNEEHVGIVMEALSHRRGELIDMGPCAGSEGRSRLSLICPSRGLVGYRSVFSADTRGTGFMHRAFQSYGKHRGPLGNVRKGALVSMGSGTITAYSLMSLEARGILFVAPGTETYDGMIIGEHSRDSDLD</sequence>
<evidence type="ECO:0008006" key="5">
    <source>
        <dbReference type="Google" id="ProtNLM"/>
    </source>
</evidence>
<evidence type="ECO:0000259" key="1">
    <source>
        <dbReference type="Pfam" id="PF00679"/>
    </source>
</evidence>
<dbReference type="OMA" id="ATNVEYD"/>
<dbReference type="Gene3D" id="3.30.70.240">
    <property type="match status" value="1"/>
</dbReference>
<dbReference type="SUPFAM" id="SSF54980">
    <property type="entry name" value="EF-G C-terminal domain-like"/>
    <property type="match status" value="2"/>
</dbReference>
<dbReference type="Pfam" id="PF00679">
    <property type="entry name" value="EFG_C"/>
    <property type="match status" value="1"/>
</dbReference>
<dbReference type="InterPro" id="IPR035647">
    <property type="entry name" value="EFG_III/V"/>
</dbReference>
<gene>
    <name evidence="3" type="ORF">KI387_037128</name>
</gene>
<dbReference type="InterPro" id="IPR042116">
    <property type="entry name" value="TypA/BipA_C"/>
</dbReference>
<dbReference type="Gene3D" id="2.40.50.250">
    <property type="entry name" value="bipa protein"/>
    <property type="match status" value="1"/>
</dbReference>
<name>A0AA38L597_TAXCH</name>
<feature type="domain" description="TypA/BipA C-terminal" evidence="2">
    <location>
        <begin position="290"/>
        <end position="339"/>
    </location>
</feature>
<keyword evidence="4" id="KW-1185">Reference proteome</keyword>
<reference evidence="3 4" key="1">
    <citation type="journal article" date="2021" name="Nat. Plants">
        <title>The Taxus genome provides insights into paclitaxel biosynthesis.</title>
        <authorList>
            <person name="Xiong X."/>
            <person name="Gou J."/>
            <person name="Liao Q."/>
            <person name="Li Y."/>
            <person name="Zhou Q."/>
            <person name="Bi G."/>
            <person name="Li C."/>
            <person name="Du R."/>
            <person name="Wang X."/>
            <person name="Sun T."/>
            <person name="Guo L."/>
            <person name="Liang H."/>
            <person name="Lu P."/>
            <person name="Wu Y."/>
            <person name="Zhang Z."/>
            <person name="Ro D.K."/>
            <person name="Shang Y."/>
            <person name="Huang S."/>
            <person name="Yan J."/>
        </authorList>
    </citation>
    <scope>NUCLEOTIDE SEQUENCE [LARGE SCALE GENOMIC DNA]</scope>
    <source>
        <strain evidence="3">Ta-2019</strain>
    </source>
</reference>
<feature type="non-terminal residue" evidence="3">
    <location>
        <position position="339"/>
    </location>
</feature>
<organism evidence="3 4">
    <name type="scientific">Taxus chinensis</name>
    <name type="common">Chinese yew</name>
    <name type="synonym">Taxus wallichiana var. chinensis</name>
    <dbReference type="NCBI Taxonomy" id="29808"/>
    <lineage>
        <taxon>Eukaryota</taxon>
        <taxon>Viridiplantae</taxon>
        <taxon>Streptophyta</taxon>
        <taxon>Embryophyta</taxon>
        <taxon>Tracheophyta</taxon>
        <taxon>Spermatophyta</taxon>
        <taxon>Pinopsida</taxon>
        <taxon>Pinidae</taxon>
        <taxon>Conifers II</taxon>
        <taxon>Cupressales</taxon>
        <taxon>Taxaceae</taxon>
        <taxon>Taxus</taxon>
    </lineage>
</organism>
<accession>A0AA38L597</accession>
<feature type="domain" description="Elongation factor EFG" evidence="1">
    <location>
        <begin position="201"/>
        <end position="282"/>
    </location>
</feature>
<dbReference type="AlphaFoldDB" id="A0AA38L597"/>
<comment type="caution">
    <text evidence="3">The sequence shown here is derived from an EMBL/GenBank/DDBJ whole genome shotgun (WGS) entry which is preliminary data.</text>
</comment>
<dbReference type="InterPro" id="IPR035651">
    <property type="entry name" value="BipA_V"/>
</dbReference>
<dbReference type="InterPro" id="IPR048876">
    <property type="entry name" value="BipA_C"/>
</dbReference>
<evidence type="ECO:0000313" key="3">
    <source>
        <dbReference type="EMBL" id="KAH9309217.1"/>
    </source>
</evidence>
<evidence type="ECO:0000259" key="2">
    <source>
        <dbReference type="Pfam" id="PF21018"/>
    </source>
</evidence>
<dbReference type="Proteomes" id="UP000824469">
    <property type="component" value="Unassembled WGS sequence"/>
</dbReference>